<keyword evidence="3 15" id="KW-0853">WD repeat</keyword>
<dbReference type="PANTHER" id="PTHR23284">
    <property type="entry name" value="PROLACTIN REGULATORY ELEMENT BINDING PROTEIN"/>
    <property type="match status" value="1"/>
</dbReference>
<sequence>MKLASTLFNIGYPVYGARFLNNNTLLVAGGGGEGNNGIPNKLTALQINFKRKKIVKRFRELTLHENDDSPTTLDVAQDVILMGCNENSAKIKSGEPNHHLRKFVYENEHLKFVGAIDLNRSDNPEDYTKLLYMSQDGSVAAIASSVVPTIIRIVNPTNLRETYEVETGNDVKDLHFSSDGKVLAYITSSTLEVISIVTGNFIVRKTDFDSNLSLSKIRFVRDNTILIAASLKNGNGVVLIKISLKKGTTSILKTKVVVKKFKSVTSMDVDPKAELVALAGSDNSIAIIKLKDFSIGTYFKQIHTFAVTRVAFSPDSKLLVSVSAANTVHVVQFPDDYATNSSMFEKLCKLFLNFMLIVVLAVLAQLCYKHGLYLKSYRFLQKRLLGKDNDPDASFFNDIFQPRTTLVGDVVSEVTDTKLVDTEGTTANTENWLSSLDKDTTITSSSTEEFHLTDVDAFDSGNIQNSHDEGQSFDTISKLSDERDWSSPGNRPSMEYQTDLENLDNWETPIVTELESDWALDLGSNLTTISEEAFSEFVDARDYVPEVINASGILTSTFSSDAWDIKSTDELDGYTSELSTTALMVVVDDTIEKRTSSEDSRRSTTGNPAVGANDQAVPVSLPPAETFANTKKDLLTDNAISELLLKGTEESTDIASETLELAAKVFDGKSKIDESETPSRVTREVTIFQRTPSNMIEEHTTTESLNLESPIVSLKTSSFSSVDDEIDEYLLEISDDAPASPSSVSDSDNDLHSDAAEVNQVLVSIPSVSINSNTEYPDDTASTALVEELLEDIFPEPTAGNSIKDDDASDKLSIDVVTVTSFADNLETSEALDTNKCPTKDSSKLVLPDIEEDEEILHTVKHSENTPDKQNEVETNEMIIDDVRGELEFWDEVNEDETYLITEDKLNEEESSDDTIDRYSTKTDFIAEFKNAEVLSTPKITSQCEITTEISDNEVKTHLEVVTVREIIKETVFVTKA</sequence>
<dbReference type="Pfam" id="PF00400">
    <property type="entry name" value="WD40"/>
    <property type="match status" value="1"/>
</dbReference>
<protein>
    <recommendedName>
        <fullName evidence="15">Guanine nucleotide-exchange factor SEC12</fullName>
    </recommendedName>
</protein>
<evidence type="ECO:0000256" key="2">
    <source>
        <dbReference type="ARBA" id="ARBA00022468"/>
    </source>
</evidence>
<dbReference type="EMBL" id="CP014248">
    <property type="protein sequence ID" value="AMD22694.1"/>
    <property type="molecule type" value="Genomic_DNA"/>
</dbReference>
<dbReference type="SUPFAM" id="SSF50978">
    <property type="entry name" value="WD40 repeat-like"/>
    <property type="match status" value="1"/>
</dbReference>
<dbReference type="InterPro" id="IPR036322">
    <property type="entry name" value="WD40_repeat_dom_sf"/>
</dbReference>
<dbReference type="GO" id="GO:0005789">
    <property type="term" value="C:endoplasmic reticulum membrane"/>
    <property type="evidence" value="ECO:0007669"/>
    <property type="project" value="UniProtKB-SubCell"/>
</dbReference>
<keyword evidence="5 15" id="KW-0677">Repeat</keyword>
<evidence type="ECO:0000256" key="1">
    <source>
        <dbReference type="ARBA" id="ARBA00022448"/>
    </source>
</evidence>
<dbReference type="AlphaFoldDB" id="A0A0X8HW96"/>
<comment type="subcellular location">
    <subcellularLocation>
        <location evidence="15">Endoplasmic reticulum membrane</location>
        <topology evidence="15">Single-pass type II membrane protein</topology>
    </subcellularLocation>
    <subcellularLocation>
        <location evidence="15">Golgi apparatus membrane</location>
        <topology evidence="15">Single-pass type II membrane protein</topology>
    </subcellularLocation>
</comment>
<gene>
    <name evidence="17" type="ORF">AW171_hschr84745</name>
</gene>
<feature type="compositionally biased region" description="Basic and acidic residues" evidence="16">
    <location>
        <begin position="593"/>
        <end position="602"/>
    </location>
</feature>
<dbReference type="SMART" id="SM00320">
    <property type="entry name" value="WD40"/>
    <property type="match status" value="3"/>
</dbReference>
<evidence type="ECO:0000256" key="5">
    <source>
        <dbReference type="ARBA" id="ARBA00022737"/>
    </source>
</evidence>
<dbReference type="STRING" id="45286.A0A0X8HW96"/>
<evidence type="ECO:0000256" key="16">
    <source>
        <dbReference type="SAM" id="MobiDB-lite"/>
    </source>
</evidence>
<evidence type="ECO:0000256" key="13">
    <source>
        <dbReference type="ARBA" id="ARBA00023180"/>
    </source>
</evidence>
<evidence type="ECO:0000256" key="12">
    <source>
        <dbReference type="ARBA" id="ARBA00023136"/>
    </source>
</evidence>
<evidence type="ECO:0000256" key="9">
    <source>
        <dbReference type="ARBA" id="ARBA00022968"/>
    </source>
</evidence>
<evidence type="ECO:0000256" key="4">
    <source>
        <dbReference type="ARBA" id="ARBA00022692"/>
    </source>
</evidence>
<keyword evidence="8 15" id="KW-0653">Protein transport</keyword>
<evidence type="ECO:0000313" key="17">
    <source>
        <dbReference type="EMBL" id="AMD22694.1"/>
    </source>
</evidence>
<dbReference type="GO" id="GO:0005096">
    <property type="term" value="F:GTPase activator activity"/>
    <property type="evidence" value="ECO:0007669"/>
    <property type="project" value="UniProtKB-KW"/>
</dbReference>
<name>A0A0X8HW96_9SACH</name>
<dbReference type="GO" id="GO:0000139">
    <property type="term" value="C:Golgi membrane"/>
    <property type="evidence" value="ECO:0007669"/>
    <property type="project" value="UniProtKB-SubCell"/>
</dbReference>
<organism evidence="17 18">
    <name type="scientific">Eremothecium sinecaudum</name>
    <dbReference type="NCBI Taxonomy" id="45286"/>
    <lineage>
        <taxon>Eukaryota</taxon>
        <taxon>Fungi</taxon>
        <taxon>Dikarya</taxon>
        <taxon>Ascomycota</taxon>
        <taxon>Saccharomycotina</taxon>
        <taxon>Saccharomycetes</taxon>
        <taxon>Saccharomycetales</taxon>
        <taxon>Saccharomycetaceae</taxon>
        <taxon>Eremothecium</taxon>
    </lineage>
</organism>
<reference evidence="17 18" key="1">
    <citation type="submission" date="2016-01" db="EMBL/GenBank/DDBJ databases">
        <title>Genome sequence of the yeast Holleya sinecauda.</title>
        <authorList>
            <person name="Dietrich F.S."/>
        </authorList>
    </citation>
    <scope>NUCLEOTIDE SEQUENCE [LARGE SCALE GENOMIC DNA]</scope>
    <source>
        <strain evidence="17 18">ATCC 58844</strain>
    </source>
</reference>
<keyword evidence="12" id="KW-0472">Membrane</keyword>
<evidence type="ECO:0000313" key="18">
    <source>
        <dbReference type="Proteomes" id="UP000243052"/>
    </source>
</evidence>
<comment type="similarity">
    <text evidence="14 15">Belongs to the WD repeat SEC12 family.</text>
</comment>
<keyword evidence="1 15" id="KW-0813">Transport</keyword>
<accession>A0A0X8HW96</accession>
<evidence type="ECO:0000256" key="11">
    <source>
        <dbReference type="ARBA" id="ARBA00023034"/>
    </source>
</evidence>
<keyword evidence="6 15" id="KW-0256">Endoplasmic reticulum</keyword>
<comment type="function">
    <text evidence="15">Guanine nucleotide-exchange factor (GEF) required for the formation or budding of transport vesicles from the ER.</text>
</comment>
<dbReference type="OrthoDB" id="2013972at2759"/>
<keyword evidence="2" id="KW-0343">GTPase activation</keyword>
<dbReference type="Proteomes" id="UP000243052">
    <property type="component" value="Chromosome viii"/>
</dbReference>
<evidence type="ECO:0000256" key="7">
    <source>
        <dbReference type="ARBA" id="ARBA00022892"/>
    </source>
</evidence>
<dbReference type="InterPro" id="IPR015943">
    <property type="entry name" value="WD40/YVTN_repeat-like_dom_sf"/>
</dbReference>
<proteinExistence type="inferred from homology"/>
<dbReference type="GO" id="GO:0015031">
    <property type="term" value="P:protein transport"/>
    <property type="evidence" value="ECO:0007669"/>
    <property type="project" value="UniProtKB-KW"/>
</dbReference>
<keyword evidence="11" id="KW-0333">Golgi apparatus</keyword>
<dbReference type="GO" id="GO:0005085">
    <property type="term" value="F:guanyl-nucleotide exchange factor activity"/>
    <property type="evidence" value="ECO:0007669"/>
    <property type="project" value="InterPro"/>
</dbReference>
<keyword evidence="9" id="KW-0735">Signal-anchor</keyword>
<dbReference type="RefSeq" id="XP_017989690.1">
    <property type="nucleotide sequence ID" value="XM_018134038.1"/>
</dbReference>
<dbReference type="InterPro" id="IPR001680">
    <property type="entry name" value="WD40_rpt"/>
</dbReference>
<feature type="region of interest" description="Disordered" evidence="16">
    <location>
        <begin position="593"/>
        <end position="617"/>
    </location>
</feature>
<evidence type="ECO:0000256" key="15">
    <source>
        <dbReference type="RuleBase" id="RU369019"/>
    </source>
</evidence>
<dbReference type="Gene3D" id="2.130.10.10">
    <property type="entry name" value="YVTN repeat-like/Quinoprotein amine dehydrogenase"/>
    <property type="match status" value="1"/>
</dbReference>
<dbReference type="InterPro" id="IPR045260">
    <property type="entry name" value="Sec12-like"/>
</dbReference>
<evidence type="ECO:0000256" key="10">
    <source>
        <dbReference type="ARBA" id="ARBA00022989"/>
    </source>
</evidence>
<dbReference type="GO" id="GO:0003400">
    <property type="term" value="P:regulation of COPII vesicle coating"/>
    <property type="evidence" value="ECO:0007669"/>
    <property type="project" value="UniProtKB-UniRule"/>
</dbReference>
<evidence type="ECO:0000256" key="8">
    <source>
        <dbReference type="ARBA" id="ARBA00022927"/>
    </source>
</evidence>
<keyword evidence="4" id="KW-0812">Transmembrane</keyword>
<keyword evidence="13" id="KW-0325">Glycoprotein</keyword>
<dbReference type="GeneID" id="28726055"/>
<dbReference type="FunFam" id="2.130.10.10:FF:000597">
    <property type="entry name" value="Guanine nucleotide-exchange factor SEC12"/>
    <property type="match status" value="1"/>
</dbReference>
<evidence type="ECO:0000256" key="3">
    <source>
        <dbReference type="ARBA" id="ARBA00022574"/>
    </source>
</evidence>
<keyword evidence="10" id="KW-1133">Transmembrane helix</keyword>
<dbReference type="GO" id="GO:0006888">
    <property type="term" value="P:endoplasmic reticulum to Golgi vesicle-mediated transport"/>
    <property type="evidence" value="ECO:0007669"/>
    <property type="project" value="UniProtKB-UniRule"/>
</dbReference>
<evidence type="ECO:0000256" key="6">
    <source>
        <dbReference type="ARBA" id="ARBA00022824"/>
    </source>
</evidence>
<keyword evidence="18" id="KW-1185">Reference proteome</keyword>
<dbReference type="PANTHER" id="PTHR23284:SF0">
    <property type="entry name" value="PROLACTIN REGULATORY ELEMENT-BINDING PROTEIN"/>
    <property type="match status" value="1"/>
</dbReference>
<evidence type="ECO:0000256" key="14">
    <source>
        <dbReference type="ARBA" id="ARBA00061254"/>
    </source>
</evidence>
<keyword evidence="7" id="KW-0931">ER-Golgi transport</keyword>